<evidence type="ECO:0000256" key="8">
    <source>
        <dbReference type="ARBA" id="ARBA00022882"/>
    </source>
</evidence>
<dbReference type="GO" id="GO:0008331">
    <property type="term" value="F:high voltage-gated calcium channel activity"/>
    <property type="evidence" value="ECO:0007669"/>
    <property type="project" value="TreeGrafter"/>
</dbReference>
<dbReference type="EMBL" id="CAJNNW010028406">
    <property type="protein sequence ID" value="CAE8695953.1"/>
    <property type="molecule type" value="Genomic_DNA"/>
</dbReference>
<evidence type="ECO:0000313" key="18">
    <source>
        <dbReference type="Proteomes" id="UP000626109"/>
    </source>
</evidence>
<dbReference type="Pfam" id="PF13499">
    <property type="entry name" value="EF-hand_7"/>
    <property type="match status" value="1"/>
</dbReference>
<feature type="transmembrane region" description="Helical" evidence="15">
    <location>
        <begin position="304"/>
        <end position="325"/>
    </location>
</feature>
<keyword evidence="9 15" id="KW-1133">Transmembrane helix</keyword>
<dbReference type="Gene3D" id="1.10.238.10">
    <property type="entry name" value="EF-hand"/>
    <property type="match status" value="1"/>
</dbReference>
<keyword evidence="10" id="KW-0406">Ion transport</keyword>
<dbReference type="InterPro" id="IPR002048">
    <property type="entry name" value="EF_hand_dom"/>
</dbReference>
<dbReference type="Proteomes" id="UP000626109">
    <property type="component" value="Unassembled WGS sequence"/>
</dbReference>
<dbReference type="PROSITE" id="PS50222">
    <property type="entry name" value="EF_HAND_2"/>
    <property type="match status" value="2"/>
</dbReference>
<evidence type="ECO:0000256" key="7">
    <source>
        <dbReference type="ARBA" id="ARBA00022837"/>
    </source>
</evidence>
<evidence type="ECO:0000256" key="11">
    <source>
        <dbReference type="ARBA" id="ARBA00023136"/>
    </source>
</evidence>
<feature type="compositionally biased region" description="Low complexity" evidence="14">
    <location>
        <begin position="643"/>
        <end position="655"/>
    </location>
</feature>
<dbReference type="InterPro" id="IPR027359">
    <property type="entry name" value="Volt_channel_dom_sf"/>
</dbReference>
<evidence type="ECO:0000256" key="6">
    <source>
        <dbReference type="ARBA" id="ARBA00022692"/>
    </source>
</evidence>
<dbReference type="SUPFAM" id="SSF47473">
    <property type="entry name" value="EF-hand"/>
    <property type="match status" value="1"/>
</dbReference>
<dbReference type="InterPro" id="IPR050599">
    <property type="entry name" value="VDCC_alpha-1_subunit"/>
</dbReference>
<keyword evidence="13" id="KW-0407">Ion channel</keyword>
<reference evidence="17" key="1">
    <citation type="submission" date="2021-02" db="EMBL/GenBank/DDBJ databases">
        <authorList>
            <person name="Dougan E. K."/>
            <person name="Rhodes N."/>
            <person name="Thang M."/>
            <person name="Chan C."/>
        </authorList>
    </citation>
    <scope>NUCLEOTIDE SEQUENCE</scope>
</reference>
<dbReference type="SMART" id="SM00054">
    <property type="entry name" value="EFh"/>
    <property type="match status" value="2"/>
</dbReference>
<feature type="compositionally biased region" description="Basic and acidic residues" evidence="14">
    <location>
        <begin position="125"/>
        <end position="135"/>
    </location>
</feature>
<evidence type="ECO:0000256" key="1">
    <source>
        <dbReference type="ARBA" id="ARBA00004141"/>
    </source>
</evidence>
<dbReference type="InterPro" id="IPR011992">
    <property type="entry name" value="EF-hand-dom_pair"/>
</dbReference>
<dbReference type="Pfam" id="PF00520">
    <property type="entry name" value="Ion_trans"/>
    <property type="match status" value="1"/>
</dbReference>
<dbReference type="GO" id="GO:0005509">
    <property type="term" value="F:calcium ion binding"/>
    <property type="evidence" value="ECO:0007669"/>
    <property type="project" value="InterPro"/>
</dbReference>
<dbReference type="Gene3D" id="1.10.287.70">
    <property type="match status" value="1"/>
</dbReference>
<organism evidence="17 18">
    <name type="scientific">Polarella glacialis</name>
    <name type="common">Dinoflagellate</name>
    <dbReference type="NCBI Taxonomy" id="89957"/>
    <lineage>
        <taxon>Eukaryota</taxon>
        <taxon>Sar</taxon>
        <taxon>Alveolata</taxon>
        <taxon>Dinophyceae</taxon>
        <taxon>Suessiales</taxon>
        <taxon>Suessiaceae</taxon>
        <taxon>Polarella</taxon>
    </lineage>
</organism>
<proteinExistence type="predicted"/>
<evidence type="ECO:0000256" key="5">
    <source>
        <dbReference type="ARBA" id="ARBA00022673"/>
    </source>
</evidence>
<protein>
    <recommendedName>
        <fullName evidence="16">EF-hand domain-containing protein</fullName>
    </recommendedName>
</protein>
<feature type="compositionally biased region" description="Basic and acidic residues" evidence="14">
    <location>
        <begin position="146"/>
        <end position="166"/>
    </location>
</feature>
<keyword evidence="6 15" id="KW-0812">Transmembrane</keyword>
<evidence type="ECO:0000256" key="9">
    <source>
        <dbReference type="ARBA" id="ARBA00022989"/>
    </source>
</evidence>
<dbReference type="AlphaFoldDB" id="A0A813K9J8"/>
<dbReference type="Gene3D" id="1.20.120.350">
    <property type="entry name" value="Voltage-gated potassium channels. Chain C"/>
    <property type="match status" value="1"/>
</dbReference>
<keyword evidence="4" id="KW-0109">Calcium transport</keyword>
<feature type="non-terminal residue" evidence="17">
    <location>
        <position position="1"/>
    </location>
</feature>
<evidence type="ECO:0000313" key="17">
    <source>
        <dbReference type="EMBL" id="CAE8695953.1"/>
    </source>
</evidence>
<gene>
    <name evidence="17" type="ORF">PGLA2088_LOCUS29613</name>
</gene>
<feature type="domain" description="EF-hand" evidence="16">
    <location>
        <begin position="527"/>
        <end position="562"/>
    </location>
</feature>
<dbReference type="PROSITE" id="PS00018">
    <property type="entry name" value="EF_HAND_1"/>
    <property type="match status" value="1"/>
</dbReference>
<evidence type="ECO:0000256" key="12">
    <source>
        <dbReference type="ARBA" id="ARBA00023180"/>
    </source>
</evidence>
<keyword evidence="12" id="KW-0325">Glycoprotein</keyword>
<dbReference type="GO" id="GO:0098703">
    <property type="term" value="P:calcium ion import across plasma membrane"/>
    <property type="evidence" value="ECO:0007669"/>
    <property type="project" value="TreeGrafter"/>
</dbReference>
<name>A0A813K9J8_POLGL</name>
<dbReference type="PANTHER" id="PTHR45628:SF7">
    <property type="entry name" value="VOLTAGE-DEPENDENT CALCIUM CHANNEL TYPE A SUBUNIT ALPHA-1"/>
    <property type="match status" value="1"/>
</dbReference>
<keyword evidence="8" id="KW-0851">Voltage-gated channel</keyword>
<accession>A0A813K9J8</accession>
<evidence type="ECO:0000256" key="3">
    <source>
        <dbReference type="ARBA" id="ARBA00022553"/>
    </source>
</evidence>
<feature type="region of interest" description="Disordered" evidence="14">
    <location>
        <begin position="41"/>
        <end position="74"/>
    </location>
</feature>
<evidence type="ECO:0000256" key="14">
    <source>
        <dbReference type="SAM" id="MobiDB-lite"/>
    </source>
</evidence>
<keyword evidence="7" id="KW-0106">Calcium</keyword>
<comment type="caution">
    <text evidence="17">The sequence shown here is derived from an EMBL/GenBank/DDBJ whole genome shotgun (WGS) entry which is preliminary data.</text>
</comment>
<evidence type="ECO:0000256" key="15">
    <source>
        <dbReference type="SAM" id="Phobius"/>
    </source>
</evidence>
<feature type="region of interest" description="Disordered" evidence="14">
    <location>
        <begin position="119"/>
        <end position="169"/>
    </location>
</feature>
<dbReference type="PANTHER" id="PTHR45628">
    <property type="entry name" value="VOLTAGE-DEPENDENT CALCIUM CHANNEL TYPE A SUBUNIT ALPHA-1"/>
    <property type="match status" value="1"/>
</dbReference>
<keyword evidence="3" id="KW-0597">Phosphoprotein</keyword>
<feature type="transmembrane region" description="Helical" evidence="15">
    <location>
        <begin position="346"/>
        <end position="374"/>
    </location>
</feature>
<evidence type="ECO:0000256" key="13">
    <source>
        <dbReference type="ARBA" id="ARBA00023303"/>
    </source>
</evidence>
<evidence type="ECO:0000256" key="4">
    <source>
        <dbReference type="ARBA" id="ARBA00022568"/>
    </source>
</evidence>
<feature type="compositionally biased region" description="Basic and acidic residues" evidence="14">
    <location>
        <begin position="49"/>
        <end position="60"/>
    </location>
</feature>
<dbReference type="InterPro" id="IPR018247">
    <property type="entry name" value="EF_Hand_1_Ca_BS"/>
</dbReference>
<evidence type="ECO:0000256" key="10">
    <source>
        <dbReference type="ARBA" id="ARBA00023065"/>
    </source>
</evidence>
<feature type="transmembrane region" description="Helical" evidence="15">
    <location>
        <begin position="224"/>
        <end position="244"/>
    </location>
</feature>
<feature type="domain" description="EF-hand" evidence="16">
    <location>
        <begin position="484"/>
        <end position="519"/>
    </location>
</feature>
<evidence type="ECO:0000256" key="2">
    <source>
        <dbReference type="ARBA" id="ARBA00022448"/>
    </source>
</evidence>
<feature type="transmembrane region" description="Helical" evidence="15">
    <location>
        <begin position="265"/>
        <end position="284"/>
    </location>
</feature>
<dbReference type="SUPFAM" id="SSF81324">
    <property type="entry name" value="Voltage-gated potassium channels"/>
    <property type="match status" value="1"/>
</dbReference>
<keyword evidence="5" id="KW-0107">Calcium channel</keyword>
<dbReference type="InterPro" id="IPR005821">
    <property type="entry name" value="Ion_trans_dom"/>
</dbReference>
<keyword evidence="11 15" id="KW-0472">Membrane</keyword>
<feature type="region of interest" description="Disordered" evidence="14">
    <location>
        <begin position="619"/>
        <end position="661"/>
    </location>
</feature>
<evidence type="ECO:0000259" key="16">
    <source>
        <dbReference type="PROSITE" id="PS50222"/>
    </source>
</evidence>
<comment type="subcellular location">
    <subcellularLocation>
        <location evidence="1">Membrane</location>
        <topology evidence="1">Multi-pass membrane protein</topology>
    </subcellularLocation>
</comment>
<feature type="transmembrane region" description="Helical" evidence="15">
    <location>
        <begin position="434"/>
        <end position="460"/>
    </location>
</feature>
<sequence>QLPDVSQHQLKVNEFVDAAPVVSPGTKPPESPVVGLIARSKSRHHTWHHHNDGPSRDRTPSRGGGLKSCGAPPLLRLPPESLRSYIKASQHARQHGEEISPLKHFAHLGCSTSPSATAALAAAESVRHREERLRPTDASPTPRSAKSLEHKDSDIRSEENQMEKSHWGHQMRARLSSQLGIIGRGNEIHRSVSKFLGAEGSTRHRSFSQVQPKSRAERLVDSTAFHLFCALSISANAISVGILADASSRNAMSIPPTDDPDWFCVVNRTFVSIFVAEVLLRIAAKRMEFIVGADWKWNIFDFLLATFFVVEELLSGWSLTYTRLLRGFRMVRVLRVIRVMRLFRELRLMVCSIIQSLVSLSWALLLLLLIMYLFTICFMHAATSYLIEGGSADVREPLEEMYGTVGRTMFTLLLAISGGDDWTNLVKPLSSISVLYQLLFSFYVMFVLIGVLNVLTSAFVQRACELSRLDRDLVIQSEMVSNEFFMAEMKDIFEEVDVDCTGCINWQQFREFIHNEQVQAYFAVQQLDTSDARELFNLLDQDGDGQVCIEEFIMGCKKLRGQAKSSDVATLLREGKKANRKNQRIFRKLEAQLQAMCQGLQGLGISIADAQTGASWQYSPTSAPFSPYSRSVRSRRAAEQRESSAQSEASLSPPQYAVSRI</sequence>
<dbReference type="GO" id="GO:0005891">
    <property type="term" value="C:voltage-gated calcium channel complex"/>
    <property type="evidence" value="ECO:0007669"/>
    <property type="project" value="TreeGrafter"/>
</dbReference>
<dbReference type="CDD" id="cd00051">
    <property type="entry name" value="EFh"/>
    <property type="match status" value="1"/>
</dbReference>
<keyword evidence="2" id="KW-0813">Transport</keyword>